<evidence type="ECO:0000256" key="5">
    <source>
        <dbReference type="ARBA" id="ARBA00023002"/>
    </source>
</evidence>
<evidence type="ECO:0000256" key="3">
    <source>
        <dbReference type="ARBA" id="ARBA00022714"/>
    </source>
</evidence>
<accession>A0A7X0D4V5</accession>
<dbReference type="InterPro" id="IPR039261">
    <property type="entry name" value="FNR_nucleotide-bd"/>
</dbReference>
<keyword evidence="6" id="KW-0408">Iron</keyword>
<proteinExistence type="predicted"/>
<dbReference type="GO" id="GO:0016491">
    <property type="term" value="F:oxidoreductase activity"/>
    <property type="evidence" value="ECO:0007669"/>
    <property type="project" value="UniProtKB-KW"/>
</dbReference>
<comment type="caution">
    <text evidence="11">The sequence shown here is derived from an EMBL/GenBank/DDBJ whole genome shotgun (WGS) entry which is preliminary data.</text>
</comment>
<evidence type="ECO:0000259" key="9">
    <source>
        <dbReference type="PROSITE" id="PS51085"/>
    </source>
</evidence>
<keyword evidence="12" id="KW-1185">Reference proteome</keyword>
<dbReference type="SUPFAM" id="SSF63380">
    <property type="entry name" value="Riboflavin synthase domain-like"/>
    <property type="match status" value="1"/>
</dbReference>
<dbReference type="InterPro" id="IPR050415">
    <property type="entry name" value="MRET"/>
</dbReference>
<keyword evidence="4" id="KW-0479">Metal-binding</keyword>
<dbReference type="Proteomes" id="UP000546642">
    <property type="component" value="Unassembled WGS sequence"/>
</dbReference>
<dbReference type="SUPFAM" id="SSF52343">
    <property type="entry name" value="Ferredoxin reductase-like, C-terminal NADP-linked domain"/>
    <property type="match status" value="1"/>
</dbReference>
<dbReference type="InterPro" id="IPR017938">
    <property type="entry name" value="Riboflavin_synthase-like_b-brl"/>
</dbReference>
<dbReference type="InterPro" id="IPR001041">
    <property type="entry name" value="2Fe-2S_ferredoxin-type"/>
</dbReference>
<gene>
    <name evidence="11" type="ORF">HNR23_000509</name>
</gene>
<dbReference type="PRINTS" id="PR00409">
    <property type="entry name" value="PHDIOXRDTASE"/>
</dbReference>
<dbReference type="PANTHER" id="PTHR47354:SF1">
    <property type="entry name" value="CARNITINE MONOOXYGENASE REDUCTASE SUBUNIT"/>
    <property type="match status" value="1"/>
</dbReference>
<dbReference type="PROSITE" id="PS51384">
    <property type="entry name" value="FAD_FR"/>
    <property type="match status" value="1"/>
</dbReference>
<dbReference type="Gene3D" id="3.10.20.30">
    <property type="match status" value="1"/>
</dbReference>
<dbReference type="InterPro" id="IPR036010">
    <property type="entry name" value="2Fe-2S_ferredoxin-like_sf"/>
</dbReference>
<keyword evidence="3" id="KW-0001">2Fe-2S</keyword>
<dbReference type="RefSeq" id="WP_343070394.1">
    <property type="nucleotide sequence ID" value="NZ_JACHDS010000001.1"/>
</dbReference>
<dbReference type="InterPro" id="IPR012675">
    <property type="entry name" value="Beta-grasp_dom_sf"/>
</dbReference>
<dbReference type="SUPFAM" id="SSF54292">
    <property type="entry name" value="2Fe-2S ferredoxin-like"/>
    <property type="match status" value="1"/>
</dbReference>
<feature type="region of interest" description="Disordered" evidence="8">
    <location>
        <begin position="1"/>
        <end position="21"/>
    </location>
</feature>
<reference evidence="11 12" key="1">
    <citation type="submission" date="2020-08" db="EMBL/GenBank/DDBJ databases">
        <title>Sequencing the genomes of 1000 actinobacteria strains.</title>
        <authorList>
            <person name="Klenk H.-P."/>
        </authorList>
    </citation>
    <scope>NUCLEOTIDE SEQUENCE [LARGE SCALE GENOMIC DNA]</scope>
    <source>
        <strain evidence="11 12">DSM 46659</strain>
    </source>
</reference>
<protein>
    <submittedName>
        <fullName evidence="11">Ferredoxin-NADP reductase</fullName>
    </submittedName>
</protein>
<evidence type="ECO:0000259" key="10">
    <source>
        <dbReference type="PROSITE" id="PS51384"/>
    </source>
</evidence>
<dbReference type="Gene3D" id="3.40.50.80">
    <property type="entry name" value="Nucleotide-binding domain of ferredoxin-NADP reductase (FNR) module"/>
    <property type="match status" value="1"/>
</dbReference>
<evidence type="ECO:0000256" key="8">
    <source>
        <dbReference type="SAM" id="MobiDB-lite"/>
    </source>
</evidence>
<dbReference type="AlphaFoldDB" id="A0A7X0D4V5"/>
<sequence>MKHSEEKYADPPYPRDRRGRPDRFYRTLDRLVPALERLSAMIGPASDPTPVDRDLAVRVSRIDRPADGVAALTLEAAGGTPLPTWQPGCHVDVVLPSGLVRQYSLCGDPGDRARYRIAVRRIPGGRGSGEVHGLAEGARLTLRGPRNAFPFPRFERYLFVAGGIGITPILPMVRAAGRLGADFRLVYTGRSRASMPFLDEVAAVPAAGGGPGPRIEIRPDDEFGPPAAEDLVAGIAPGTAVYVCGPPPLIEGVRGALPDLPGLPLFWERFSPPPITDGAAFEVELARSGQVLRVPADRTALDVIAEVRPETPYSCRQGFCGTCRVRLLSGEADHRDRPTGGSSRREEIAICVSRSGGGRLRLDM</sequence>
<dbReference type="GO" id="GO:0051537">
    <property type="term" value="F:2 iron, 2 sulfur cluster binding"/>
    <property type="evidence" value="ECO:0007669"/>
    <property type="project" value="UniProtKB-KW"/>
</dbReference>
<keyword evidence="7" id="KW-0411">Iron-sulfur</keyword>
<dbReference type="CDD" id="cd00207">
    <property type="entry name" value="fer2"/>
    <property type="match status" value="1"/>
</dbReference>
<dbReference type="PROSITE" id="PS51085">
    <property type="entry name" value="2FE2S_FER_2"/>
    <property type="match status" value="1"/>
</dbReference>
<dbReference type="Pfam" id="PF00111">
    <property type="entry name" value="Fer2"/>
    <property type="match status" value="1"/>
</dbReference>
<evidence type="ECO:0000313" key="12">
    <source>
        <dbReference type="Proteomes" id="UP000546642"/>
    </source>
</evidence>
<evidence type="ECO:0000313" key="11">
    <source>
        <dbReference type="EMBL" id="MBB6170449.1"/>
    </source>
</evidence>
<evidence type="ECO:0000256" key="2">
    <source>
        <dbReference type="ARBA" id="ARBA00022630"/>
    </source>
</evidence>
<evidence type="ECO:0000256" key="7">
    <source>
        <dbReference type="ARBA" id="ARBA00023014"/>
    </source>
</evidence>
<keyword evidence="2" id="KW-0285">Flavoprotein</keyword>
<dbReference type="InterPro" id="IPR017927">
    <property type="entry name" value="FAD-bd_FR_type"/>
</dbReference>
<dbReference type="PROSITE" id="PS00197">
    <property type="entry name" value="2FE2S_FER_1"/>
    <property type="match status" value="1"/>
</dbReference>
<evidence type="ECO:0000256" key="6">
    <source>
        <dbReference type="ARBA" id="ARBA00023004"/>
    </source>
</evidence>
<evidence type="ECO:0000256" key="1">
    <source>
        <dbReference type="ARBA" id="ARBA00001974"/>
    </source>
</evidence>
<evidence type="ECO:0000256" key="4">
    <source>
        <dbReference type="ARBA" id="ARBA00022723"/>
    </source>
</evidence>
<dbReference type="PANTHER" id="PTHR47354">
    <property type="entry name" value="NADH OXIDOREDUCTASE HCR"/>
    <property type="match status" value="1"/>
</dbReference>
<feature type="domain" description="FAD-binding FR-type" evidence="10">
    <location>
        <begin position="52"/>
        <end position="152"/>
    </location>
</feature>
<dbReference type="CDD" id="cd06185">
    <property type="entry name" value="PDR_like"/>
    <property type="match status" value="1"/>
</dbReference>
<dbReference type="EMBL" id="JACHDS010000001">
    <property type="protein sequence ID" value="MBB6170449.1"/>
    <property type="molecule type" value="Genomic_DNA"/>
</dbReference>
<comment type="cofactor">
    <cofactor evidence="1">
        <name>FAD</name>
        <dbReference type="ChEBI" id="CHEBI:57692"/>
    </cofactor>
</comment>
<dbReference type="Gene3D" id="2.40.30.10">
    <property type="entry name" value="Translation factors"/>
    <property type="match status" value="1"/>
</dbReference>
<organism evidence="11 12">
    <name type="scientific">Nocardiopsis mwathae</name>
    <dbReference type="NCBI Taxonomy" id="1472723"/>
    <lineage>
        <taxon>Bacteria</taxon>
        <taxon>Bacillati</taxon>
        <taxon>Actinomycetota</taxon>
        <taxon>Actinomycetes</taxon>
        <taxon>Streptosporangiales</taxon>
        <taxon>Nocardiopsidaceae</taxon>
        <taxon>Nocardiopsis</taxon>
    </lineage>
</organism>
<keyword evidence="5" id="KW-0560">Oxidoreductase</keyword>
<dbReference type="GO" id="GO:0046872">
    <property type="term" value="F:metal ion binding"/>
    <property type="evidence" value="ECO:0007669"/>
    <property type="project" value="UniProtKB-KW"/>
</dbReference>
<name>A0A7X0D4V5_9ACTN</name>
<dbReference type="InterPro" id="IPR006058">
    <property type="entry name" value="2Fe2S_fd_BS"/>
</dbReference>
<feature type="domain" description="2Fe-2S ferredoxin-type" evidence="9">
    <location>
        <begin position="281"/>
        <end position="364"/>
    </location>
</feature>